<organism evidence="2 3">
    <name type="scientific">Caerostris darwini</name>
    <dbReference type="NCBI Taxonomy" id="1538125"/>
    <lineage>
        <taxon>Eukaryota</taxon>
        <taxon>Metazoa</taxon>
        <taxon>Ecdysozoa</taxon>
        <taxon>Arthropoda</taxon>
        <taxon>Chelicerata</taxon>
        <taxon>Arachnida</taxon>
        <taxon>Araneae</taxon>
        <taxon>Araneomorphae</taxon>
        <taxon>Entelegynae</taxon>
        <taxon>Araneoidea</taxon>
        <taxon>Araneidae</taxon>
        <taxon>Caerostris</taxon>
    </lineage>
</organism>
<proteinExistence type="predicted"/>
<sequence length="114" mass="12619">MLLAKHSQKTSSSTPYNDASSAKNFEVSSPPSACTIPWNIKNYVVCEGPIARGCRWDFINIQTNVGKWKEKSTYYSMNVSCNLVGEMMPYLCLRALSDLIMPKMLSGSSHCSLG</sequence>
<feature type="region of interest" description="Disordered" evidence="1">
    <location>
        <begin position="1"/>
        <end position="30"/>
    </location>
</feature>
<comment type="caution">
    <text evidence="2">The sequence shown here is derived from an EMBL/GenBank/DDBJ whole genome shotgun (WGS) entry which is preliminary data.</text>
</comment>
<evidence type="ECO:0000256" key="1">
    <source>
        <dbReference type="SAM" id="MobiDB-lite"/>
    </source>
</evidence>
<protein>
    <submittedName>
        <fullName evidence="2">Uncharacterized protein</fullName>
    </submittedName>
</protein>
<evidence type="ECO:0000313" key="2">
    <source>
        <dbReference type="EMBL" id="GIX84254.1"/>
    </source>
</evidence>
<gene>
    <name evidence="2" type="ORF">CDAR_48711</name>
</gene>
<dbReference type="Proteomes" id="UP001054837">
    <property type="component" value="Unassembled WGS sequence"/>
</dbReference>
<accession>A0AAV4NL90</accession>
<reference evidence="2 3" key="1">
    <citation type="submission" date="2021-06" db="EMBL/GenBank/DDBJ databases">
        <title>Caerostris darwini draft genome.</title>
        <authorList>
            <person name="Kono N."/>
            <person name="Arakawa K."/>
        </authorList>
    </citation>
    <scope>NUCLEOTIDE SEQUENCE [LARGE SCALE GENOMIC DNA]</scope>
</reference>
<feature type="compositionally biased region" description="Polar residues" evidence="1">
    <location>
        <begin position="9"/>
        <end position="30"/>
    </location>
</feature>
<dbReference type="AlphaFoldDB" id="A0AAV4NL90"/>
<name>A0AAV4NL90_9ARAC</name>
<evidence type="ECO:0000313" key="3">
    <source>
        <dbReference type="Proteomes" id="UP001054837"/>
    </source>
</evidence>
<keyword evidence="3" id="KW-1185">Reference proteome</keyword>
<dbReference type="EMBL" id="BPLQ01001709">
    <property type="protein sequence ID" value="GIX84254.1"/>
    <property type="molecule type" value="Genomic_DNA"/>
</dbReference>